<feature type="compositionally biased region" description="Polar residues" evidence="1">
    <location>
        <begin position="739"/>
        <end position="758"/>
    </location>
</feature>
<feature type="compositionally biased region" description="Basic and acidic residues" evidence="1">
    <location>
        <begin position="722"/>
        <end position="738"/>
    </location>
</feature>
<sequence length="1072" mass="118620">MEPENGLGDGEGNRKTVFVDTSLDTHLATIVSDSDTVSDLKGKIMLEHRECFPAIGDIKIHCLKVKRRGNYYHLSDSMLVKSAFKDSQKNWFLSVDASHLEQCDGIQHKPGDQLALPWVKEGRSIDTHDSQTQAEGPSKLSLIHGSSSKHPKIFVPFVNQKLPTSDGSCKKASKNIEEDRSSNLEPSLEQQLDPKVTEKLYTVVDKEIKSKKRIREVHNEEASVMKRRKTQRTEGDAKALEENRVLTNDADKVKNMGTSINDENSIEDKSKSKDAALDGVVNKAMNDEHTRTISVSQKKPKRTKKGKISALDQVAIVAPLSVEDVGEATHLQKNTEETEVIPDVPMVMENNIQQDMPFESKSKDADLDCVVNKAMNDEHTRTISVNQKKPKRGKKGQTSAHDQVAIVVPLSVEAVEEETHQKNTEASEVPPDVPMVEGQNSQQEMASQSKSKDAALDDVVTKAMNDENTKTTSVIQKKPKRTRKGKISAHDQVAIVAPLSVENVGEETHHQKNTEASEVIHDVAMAVEKNIQQETSQKEKCNELVEEADIGNEIPSSSMQGVTTEDELLVKHADDLVVDISSTVPTQVFDEKTIDEQNNDKTNIISEASEKTSMDDSLKVDDLIVKEVKIAEAKSRKEIKERNKKKNVGKSSKKDEVIERKETSIIDDDLHVDKDDEVSKTSQLNAEISEKQNENMDDDAQNIKRKRKKRNKKSGADVSQTDDDKLQSKAAQIEKSEIPQETSKNVTLSQAPKGNDVNSDVGKGSHEIDFMDYFSPDKTTPLDNVENRKDTKLSVKEKKPKRKSKEQQNGNANKVFIPEASTDGGVVKDRNAPTVTKVKTQQKDDRAIQSLSRNENNKALSSKKIPEASTNGGVGKDQNAPHVTKAKTQKTTTKIDAVKINKPQPQPFSESDSSSESESESFGRSLKSQKKITKQQPTTQVKNLKKNVPGVKSLLSTPGTIFGDNSDDSSADDNAIINSDSSTRTPSRNPSSPGESDSSIDSRRYEVKRKEGGGNNNMNSQSRLKNISMSELLKSSSRYKKARFTAASQSQVNDTESEPVDFVPESQPVAKR</sequence>
<keyword evidence="3" id="KW-1185">Reference proteome</keyword>
<evidence type="ECO:0000313" key="2">
    <source>
        <dbReference type="EMBL" id="CAI9299991.1"/>
    </source>
</evidence>
<feature type="compositionally biased region" description="Basic and acidic residues" evidence="1">
    <location>
        <begin position="652"/>
        <end position="679"/>
    </location>
</feature>
<evidence type="ECO:0000313" key="3">
    <source>
        <dbReference type="Proteomes" id="UP001177003"/>
    </source>
</evidence>
<feature type="region of interest" description="Disordered" evidence="1">
    <location>
        <begin position="164"/>
        <end position="190"/>
    </location>
</feature>
<feature type="region of interest" description="Disordered" evidence="1">
    <location>
        <begin position="637"/>
        <end position="1029"/>
    </location>
</feature>
<feature type="compositionally biased region" description="Polar residues" evidence="1">
    <location>
        <begin position="438"/>
        <end position="449"/>
    </location>
</feature>
<name>A0AA35ZWB8_LACSI</name>
<protein>
    <submittedName>
        <fullName evidence="2">Uncharacterized protein</fullName>
    </submittedName>
</protein>
<dbReference type="EMBL" id="OX465084">
    <property type="protein sequence ID" value="CAI9299991.1"/>
    <property type="molecule type" value="Genomic_DNA"/>
</dbReference>
<feature type="region of interest" description="Disordered" evidence="1">
    <location>
        <begin position="1042"/>
        <end position="1072"/>
    </location>
</feature>
<feature type="compositionally biased region" description="Basic and acidic residues" evidence="1">
    <location>
        <begin position="1000"/>
        <end position="1012"/>
    </location>
</feature>
<dbReference type="AlphaFoldDB" id="A0AA35ZWB8"/>
<feature type="compositionally biased region" description="Polar residues" evidence="1">
    <location>
        <begin position="1016"/>
        <end position="1029"/>
    </location>
</feature>
<accession>A0AA35ZWB8</accession>
<feature type="region of interest" description="Disordered" evidence="1">
    <location>
        <begin position="125"/>
        <end position="145"/>
    </location>
</feature>
<feature type="region of interest" description="Disordered" evidence="1">
    <location>
        <begin position="415"/>
        <end position="488"/>
    </location>
</feature>
<evidence type="ECO:0000256" key="1">
    <source>
        <dbReference type="SAM" id="MobiDB-lite"/>
    </source>
</evidence>
<organism evidence="2 3">
    <name type="scientific">Lactuca saligna</name>
    <name type="common">Willowleaf lettuce</name>
    <dbReference type="NCBI Taxonomy" id="75948"/>
    <lineage>
        <taxon>Eukaryota</taxon>
        <taxon>Viridiplantae</taxon>
        <taxon>Streptophyta</taxon>
        <taxon>Embryophyta</taxon>
        <taxon>Tracheophyta</taxon>
        <taxon>Spermatophyta</taxon>
        <taxon>Magnoliopsida</taxon>
        <taxon>eudicotyledons</taxon>
        <taxon>Gunneridae</taxon>
        <taxon>Pentapetalae</taxon>
        <taxon>asterids</taxon>
        <taxon>campanulids</taxon>
        <taxon>Asterales</taxon>
        <taxon>Asteraceae</taxon>
        <taxon>Cichorioideae</taxon>
        <taxon>Cichorieae</taxon>
        <taxon>Lactucinae</taxon>
        <taxon>Lactuca</taxon>
    </lineage>
</organism>
<feature type="region of interest" description="Disordered" evidence="1">
    <location>
        <begin position="380"/>
        <end position="403"/>
    </location>
</feature>
<feature type="compositionally biased region" description="Basic residues" evidence="1">
    <location>
        <begin position="477"/>
        <end position="487"/>
    </location>
</feature>
<proteinExistence type="predicted"/>
<feature type="compositionally biased region" description="Basic residues" evidence="1">
    <location>
        <begin position="703"/>
        <end position="713"/>
    </location>
</feature>
<feature type="compositionally biased region" description="Basic and acidic residues" evidence="1">
    <location>
        <begin position="785"/>
        <end position="797"/>
    </location>
</feature>
<feature type="compositionally biased region" description="Polar residues" evidence="1">
    <location>
        <begin position="849"/>
        <end position="860"/>
    </location>
</feature>
<gene>
    <name evidence="2" type="ORF">LSALG_LOCUS38667</name>
</gene>
<dbReference type="Proteomes" id="UP001177003">
    <property type="component" value="Chromosome 8"/>
</dbReference>
<reference evidence="2" key="1">
    <citation type="submission" date="2023-04" db="EMBL/GenBank/DDBJ databases">
        <authorList>
            <person name="Vijverberg K."/>
            <person name="Xiong W."/>
            <person name="Schranz E."/>
        </authorList>
    </citation>
    <scope>NUCLEOTIDE SEQUENCE</scope>
</reference>
<feature type="compositionally biased region" description="Low complexity" evidence="1">
    <location>
        <begin position="972"/>
        <end position="999"/>
    </location>
</feature>